<feature type="domain" description="PTS EIIA type-2" evidence="1">
    <location>
        <begin position="1"/>
        <end position="147"/>
    </location>
</feature>
<dbReference type="EMBL" id="FQXU01000014">
    <property type="protein sequence ID" value="SHI47680.1"/>
    <property type="molecule type" value="Genomic_DNA"/>
</dbReference>
<dbReference type="AlphaFoldDB" id="A0A1M6BFY2"/>
<dbReference type="PANTHER" id="PTHR47738">
    <property type="entry name" value="PTS SYSTEM FRUCTOSE-LIKE EIIA COMPONENT-RELATED"/>
    <property type="match status" value="1"/>
</dbReference>
<protein>
    <submittedName>
        <fullName evidence="2">PTS system, galactitol-specific IIA component</fullName>
    </submittedName>
</protein>
<dbReference type="InterPro" id="IPR016152">
    <property type="entry name" value="PTrfase/Anion_transptr"/>
</dbReference>
<accession>A0A1M6BFY2</accession>
<evidence type="ECO:0000313" key="2">
    <source>
        <dbReference type="EMBL" id="SHI47680.1"/>
    </source>
</evidence>
<dbReference type="Pfam" id="PF00359">
    <property type="entry name" value="PTS_EIIA_2"/>
    <property type="match status" value="1"/>
</dbReference>
<dbReference type="PANTHER" id="PTHR47738:SF3">
    <property type="entry name" value="PHOSPHOTRANSFERASE SYSTEM MANNITOL_FRUCTOSE-SPECIFIC IIA DOMAIN CONTAINING PROTEIN"/>
    <property type="match status" value="1"/>
</dbReference>
<sequence length="149" mass="16526">MLDLDLIELKLKAKSSQEVIEKLGSLMLSKGYVLDSYVDAVLDREETLPTGLPIDGFSVAIPHTDSGHVNESTIAIATLEEPVEFNMMIDPTQKTKVQLVFLLAVKNPNAQVQLLKTLMSVFQNKELLMNLQKASSKEEVNELLRCLAV</sequence>
<reference evidence="2 3" key="1">
    <citation type="submission" date="2016-11" db="EMBL/GenBank/DDBJ databases">
        <authorList>
            <person name="Jaros S."/>
            <person name="Januszkiewicz K."/>
            <person name="Wedrychowicz H."/>
        </authorList>
    </citation>
    <scope>NUCLEOTIDE SEQUENCE [LARGE SCALE GENOMIC DNA]</scope>
    <source>
        <strain evidence="2 3">DSM 6191</strain>
    </source>
</reference>
<evidence type="ECO:0000259" key="1">
    <source>
        <dbReference type="PROSITE" id="PS51094"/>
    </source>
</evidence>
<evidence type="ECO:0000313" key="3">
    <source>
        <dbReference type="Proteomes" id="UP000184241"/>
    </source>
</evidence>
<dbReference type="InterPro" id="IPR051541">
    <property type="entry name" value="PTS_SugarTrans_NitroReg"/>
</dbReference>
<dbReference type="CDD" id="cd00211">
    <property type="entry name" value="PTS_IIA_fru"/>
    <property type="match status" value="1"/>
</dbReference>
<organism evidence="2 3">
    <name type="scientific">Clostridium intestinale DSM 6191</name>
    <dbReference type="NCBI Taxonomy" id="1121320"/>
    <lineage>
        <taxon>Bacteria</taxon>
        <taxon>Bacillati</taxon>
        <taxon>Bacillota</taxon>
        <taxon>Clostridia</taxon>
        <taxon>Eubacteriales</taxon>
        <taxon>Clostridiaceae</taxon>
        <taxon>Clostridium</taxon>
    </lineage>
</organism>
<dbReference type="SUPFAM" id="SSF55804">
    <property type="entry name" value="Phoshotransferase/anion transport protein"/>
    <property type="match status" value="1"/>
</dbReference>
<dbReference type="Proteomes" id="UP000184241">
    <property type="component" value="Unassembled WGS sequence"/>
</dbReference>
<dbReference type="InterPro" id="IPR002178">
    <property type="entry name" value="PTS_EIIA_type-2_dom"/>
</dbReference>
<name>A0A1M6BFY2_9CLOT</name>
<proteinExistence type="predicted"/>
<dbReference type="PROSITE" id="PS51094">
    <property type="entry name" value="PTS_EIIA_TYPE_2"/>
    <property type="match status" value="1"/>
</dbReference>
<dbReference type="RefSeq" id="WP_073022234.1">
    <property type="nucleotide sequence ID" value="NZ_FQXU01000014.1"/>
</dbReference>
<dbReference type="Gene3D" id="3.40.930.10">
    <property type="entry name" value="Mannitol-specific EII, Chain A"/>
    <property type="match status" value="1"/>
</dbReference>
<gene>
    <name evidence="2" type="ORF">SAMN02745941_03882</name>
</gene>